<proteinExistence type="predicted"/>
<dbReference type="Proteomes" id="UP000324479">
    <property type="component" value="Unassembled WGS sequence"/>
</dbReference>
<keyword evidence="7" id="KW-1185">Reference proteome</keyword>
<reference evidence="6 7" key="1">
    <citation type="submission" date="2019-08" db="EMBL/GenBank/DDBJ databases">
        <authorList>
            <person name="Dhanesh K."/>
            <person name="Kumar G."/>
            <person name="Sasikala C."/>
            <person name="Venkata Ramana C."/>
        </authorList>
    </citation>
    <scope>NUCLEOTIDE SEQUENCE [LARGE SCALE GENOMIC DNA]</scope>
    <source>
        <strain evidence="6 7">JC645</strain>
    </source>
</reference>
<evidence type="ECO:0000259" key="5">
    <source>
        <dbReference type="Pfam" id="PF17210"/>
    </source>
</evidence>
<evidence type="ECO:0000313" key="6">
    <source>
        <dbReference type="EMBL" id="KAA5543790.1"/>
    </source>
</evidence>
<sequence length="1397" mass="144019">MVWQRMIQRLRRRNRRSNNTCHETNPRRSLRLESLAKRELLASDLGVITGVSYIDLTGDGLTADDTRLEGVTVELFRDVDANGVLDAADGAAIDSQVTDADGQYRFAGLNADTFFVVQQNAAGDILEPGPVAVTIADDSGALLVTIDDFTTTAQDVMATTTVATDSSSLEATETLGGFRDMSVTRTSDIGVINVVTDPPPDLLSVGSQTESEGVVLLQYDGDDNSLTLDPTGLGGIALAGGASTDPVDPGTGILIDGSYQNAGDQITVRIYTDADNFATATADIPEDTGVVGEQEQIFIPFADFTATGTPNFNDVGAIEFEITVSANNDGTFVNFNSLGSNVQTVNLANTQLMSLGGNVFRDAGGGTDTNNGMLDAGEPGIEGVVVDLYAEPEGGGAIDPSNQTPIQSTTSDADGNYRFDELAPGDYVVVIPQSEFAETEPLFGFVTSTGNDPVPDPNDDVVGDDNGEFVEGVGLVTGVVELTVGGESVDDGDTDSNTNLTVGFGVVPTIDLQVTKTLDETASDLQEGGTAFFDITFQNGGPADATNVVLTDVLPAGLTLDPTNSDFGSFTPTIDGQNVSINVGSLASGATGSIRIAADIATGQTADLTNTVSIDGDEVDVDPDNNTDDAVLDLVNTDLEITKSDNTDGPVVAGEQFTYTIKVSNVGPDDATGVIATDNLPDDVTFVNATFVTGSGTVTEDPTGSGDLTIEIGDLAANGEVTVDIVVLVNSDAADMLTNQASVTSTPNNDNNPSNDTVQEMTDVERNVDVEITKTTTDTATAGGQLTYTIDVSNAGPSDARDVEVTDTLAAALTFVSFDAGTTDVTIDQTGQDLTFDVGTLASGETKTFTITVDLASSATGTLSNTVDVTTTDNDTDNTNDSDTLDLAVGTATDLVLTKEVDAATAVPGEDTLTYTFTISHDTDSASDSGEVTFTDALPAGVTGVTIDAPEATSSGFDTDMQTVTIVFDPIPIGQTRTFTVTASVNEDATGTIENTGSITVDGGDMDTANNSATATTDATPEFDVTIDKTVDDSTPDPGSNVTYTIDLTNDGPSTATGVILTDDVPTGLTFVSGTLDGQSATLSGSTVTFPEITLEDGETLTATLVFTVGIDADGTITNTASVTADDGETDTENNSDQAAITASPIADLTVTKTVDETAAQIGETLTYTITVTNDGVSTAIDSEAVDTLPADFNFVSGTGPNDEALTVSNGTITVDGGDLAPGESFTFTVSGTIDTDATGTLTNNVAVTTATTESSTANNSASAATTVDPVTSTISGTVYVDSNNNGVQDSGEEGIEGVELRLSGTDSQGNQINRVVTTDADGVYEFDQLPAGTYRIDQVQPDGFRSGQETVGTGATATAVDNAFTDLELGVDTDAIDFNFAELEERLSKRRFLASS</sequence>
<name>A0A5M6DBL3_9BACT</name>
<feature type="domain" description="DUF11" evidence="4">
    <location>
        <begin position="511"/>
        <end position="630"/>
    </location>
</feature>
<evidence type="ECO:0000313" key="7">
    <source>
        <dbReference type="Proteomes" id="UP000324479"/>
    </source>
</evidence>
<dbReference type="PANTHER" id="PTHR34819:SF3">
    <property type="entry name" value="CELL SURFACE PROTEIN"/>
    <property type="match status" value="1"/>
</dbReference>
<feature type="domain" description="DUF11" evidence="4">
    <location>
        <begin position="894"/>
        <end position="1016"/>
    </location>
</feature>
<protein>
    <submittedName>
        <fullName evidence="6">DUF11 domain-containing protein</fullName>
    </submittedName>
</protein>
<keyword evidence="2" id="KW-0964">Secreted</keyword>
<feature type="domain" description="SD-repeat containing protein B" evidence="5">
    <location>
        <begin position="1275"/>
        <end position="1358"/>
    </location>
</feature>
<dbReference type="GO" id="GO:0005576">
    <property type="term" value="C:extracellular region"/>
    <property type="evidence" value="ECO:0007669"/>
    <property type="project" value="UniProtKB-SubCell"/>
</dbReference>
<evidence type="ECO:0000256" key="2">
    <source>
        <dbReference type="ARBA" id="ARBA00022525"/>
    </source>
</evidence>
<dbReference type="SUPFAM" id="SSF117074">
    <property type="entry name" value="Hypothetical protein PA1324"/>
    <property type="match status" value="3"/>
</dbReference>
<gene>
    <name evidence="6" type="ORF">FYK55_11480</name>
</gene>
<dbReference type="InterPro" id="IPR013783">
    <property type="entry name" value="Ig-like_fold"/>
</dbReference>
<organism evidence="6 7">
    <name type="scientific">Roseiconus nitratireducens</name>
    <dbReference type="NCBI Taxonomy" id="2605748"/>
    <lineage>
        <taxon>Bacteria</taxon>
        <taxon>Pseudomonadati</taxon>
        <taxon>Planctomycetota</taxon>
        <taxon>Planctomycetia</taxon>
        <taxon>Pirellulales</taxon>
        <taxon>Pirellulaceae</taxon>
        <taxon>Roseiconus</taxon>
    </lineage>
</organism>
<feature type="domain" description="DUF11" evidence="4">
    <location>
        <begin position="1148"/>
        <end position="1265"/>
    </location>
</feature>
<dbReference type="InterPro" id="IPR051172">
    <property type="entry name" value="Chlamydia_OmcB"/>
</dbReference>
<dbReference type="Gene3D" id="2.60.40.1170">
    <property type="entry name" value="Mu homology domain, subdomain B"/>
    <property type="match status" value="2"/>
</dbReference>
<feature type="domain" description="DUF11" evidence="4">
    <location>
        <begin position="638"/>
        <end position="758"/>
    </location>
</feature>
<dbReference type="PANTHER" id="PTHR34819">
    <property type="entry name" value="LARGE CYSTEINE-RICH PERIPLASMIC PROTEIN OMCB"/>
    <property type="match status" value="1"/>
</dbReference>
<dbReference type="EMBL" id="VWOX01000005">
    <property type="protein sequence ID" value="KAA5543790.1"/>
    <property type="molecule type" value="Genomic_DNA"/>
</dbReference>
<dbReference type="InterPro" id="IPR047589">
    <property type="entry name" value="DUF11_rpt"/>
</dbReference>
<dbReference type="Pfam" id="PF17210">
    <property type="entry name" value="SdrD_B"/>
    <property type="match status" value="2"/>
</dbReference>
<comment type="caution">
    <text evidence="6">The sequence shown here is derived from an EMBL/GenBank/DDBJ whole genome shotgun (WGS) entry which is preliminary data.</text>
</comment>
<feature type="domain" description="SD-repeat containing protein B" evidence="5">
    <location>
        <begin position="354"/>
        <end position="433"/>
    </location>
</feature>
<comment type="subcellular location">
    <subcellularLocation>
        <location evidence="1">Secreted</location>
    </subcellularLocation>
</comment>
<dbReference type="Gene3D" id="2.60.40.10">
    <property type="entry name" value="Immunoglobulins"/>
    <property type="match status" value="6"/>
</dbReference>
<keyword evidence="3" id="KW-0732">Signal</keyword>
<dbReference type="InterPro" id="IPR001434">
    <property type="entry name" value="OmcB-like_DUF11"/>
</dbReference>
<feature type="domain" description="DUF11" evidence="4">
    <location>
        <begin position="1024"/>
        <end position="1141"/>
    </location>
</feature>
<dbReference type="NCBIfam" id="TIGR01451">
    <property type="entry name" value="B_ant_repeat"/>
    <property type="match status" value="6"/>
</dbReference>
<evidence type="ECO:0000256" key="1">
    <source>
        <dbReference type="ARBA" id="ARBA00004613"/>
    </source>
</evidence>
<feature type="domain" description="DUF11" evidence="4">
    <location>
        <begin position="769"/>
        <end position="885"/>
    </location>
</feature>
<accession>A0A5M6DBL3</accession>
<dbReference type="InterPro" id="IPR033764">
    <property type="entry name" value="Sdr_B"/>
</dbReference>
<evidence type="ECO:0000259" key="4">
    <source>
        <dbReference type="Pfam" id="PF01345"/>
    </source>
</evidence>
<evidence type="ECO:0000256" key="3">
    <source>
        <dbReference type="ARBA" id="ARBA00022729"/>
    </source>
</evidence>
<dbReference type="RefSeq" id="WP_150076541.1">
    <property type="nucleotide sequence ID" value="NZ_VWOX01000005.1"/>
</dbReference>
<dbReference type="Pfam" id="PF01345">
    <property type="entry name" value="DUF11"/>
    <property type="match status" value="6"/>
</dbReference>